<keyword evidence="1" id="KW-1133">Transmembrane helix</keyword>
<dbReference type="GO" id="GO:0005789">
    <property type="term" value="C:endoplasmic reticulum membrane"/>
    <property type="evidence" value="ECO:0007669"/>
    <property type="project" value="TreeGrafter"/>
</dbReference>
<feature type="transmembrane region" description="Helical" evidence="1">
    <location>
        <begin position="40"/>
        <end position="58"/>
    </location>
</feature>
<evidence type="ECO:0000256" key="1">
    <source>
        <dbReference type="SAM" id="Phobius"/>
    </source>
</evidence>
<dbReference type="AlphaFoldDB" id="A0AAD5WJV6"/>
<sequence>MVDQFSSYVNVYPNVLESLLEEIGALWSLKFIERIDQLSVVFKAMTSCVFCYLAPQYFSHHYSPISFPICYSYMPRTYAFMEYVMIVAYLMFHLTSLIDIRHISFICYPRTCSGECEPLDPKNFVKQAKFEHCRAYEYQQRRVRNL</sequence>
<dbReference type="PANTHER" id="PTHR12892">
    <property type="entry name" value="FGF RECEPTOR ACTIVATING PROTEIN 1"/>
    <property type="match status" value="1"/>
</dbReference>
<feature type="transmembrane region" description="Helical" evidence="1">
    <location>
        <begin position="78"/>
        <end position="100"/>
    </location>
</feature>
<keyword evidence="1" id="KW-0812">Transmembrane</keyword>
<protein>
    <submittedName>
        <fullName evidence="2">Uncharacterized protein</fullName>
    </submittedName>
</protein>
<comment type="caution">
    <text evidence="2">The sequence shown here is derived from an EMBL/GenBank/DDBJ whole genome shotgun (WGS) entry which is preliminary data.</text>
</comment>
<gene>
    <name evidence="2" type="ORF">KIN20_034205</name>
</gene>
<name>A0AAD5WJV6_PARTN</name>
<dbReference type="Proteomes" id="UP001196413">
    <property type="component" value="Unassembled WGS sequence"/>
</dbReference>
<keyword evidence="3" id="KW-1185">Reference proteome</keyword>
<organism evidence="2 3">
    <name type="scientific">Parelaphostrongylus tenuis</name>
    <name type="common">Meningeal worm</name>
    <dbReference type="NCBI Taxonomy" id="148309"/>
    <lineage>
        <taxon>Eukaryota</taxon>
        <taxon>Metazoa</taxon>
        <taxon>Ecdysozoa</taxon>
        <taxon>Nematoda</taxon>
        <taxon>Chromadorea</taxon>
        <taxon>Rhabditida</taxon>
        <taxon>Rhabditina</taxon>
        <taxon>Rhabditomorpha</taxon>
        <taxon>Strongyloidea</taxon>
        <taxon>Metastrongylidae</taxon>
        <taxon>Parelaphostrongylus</taxon>
    </lineage>
</organism>
<evidence type="ECO:0000313" key="2">
    <source>
        <dbReference type="EMBL" id="KAJ1372128.1"/>
    </source>
</evidence>
<dbReference type="InterPro" id="IPR039545">
    <property type="entry name" value="PGAP2"/>
</dbReference>
<keyword evidence="1" id="KW-0472">Membrane</keyword>
<dbReference type="EMBL" id="JAHQIW010007095">
    <property type="protein sequence ID" value="KAJ1372128.1"/>
    <property type="molecule type" value="Genomic_DNA"/>
</dbReference>
<evidence type="ECO:0000313" key="3">
    <source>
        <dbReference type="Proteomes" id="UP001196413"/>
    </source>
</evidence>
<proteinExistence type="predicted"/>
<dbReference type="PANTHER" id="PTHR12892:SF8">
    <property type="entry name" value="PROTEIN CBG16685"/>
    <property type="match status" value="1"/>
</dbReference>
<reference evidence="2" key="1">
    <citation type="submission" date="2021-06" db="EMBL/GenBank/DDBJ databases">
        <title>Parelaphostrongylus tenuis whole genome reference sequence.</title>
        <authorList>
            <person name="Garwood T.J."/>
            <person name="Larsen P.A."/>
            <person name="Fountain-Jones N.M."/>
            <person name="Garbe J.R."/>
            <person name="Macchietto M.G."/>
            <person name="Kania S.A."/>
            <person name="Gerhold R.W."/>
            <person name="Richards J.E."/>
            <person name="Wolf T.M."/>
        </authorList>
    </citation>
    <scope>NUCLEOTIDE SEQUENCE</scope>
    <source>
        <strain evidence="2">MNPRO001-30</strain>
        <tissue evidence="2">Meninges</tissue>
    </source>
</reference>
<accession>A0AAD5WJV6</accession>
<dbReference type="GO" id="GO:0000139">
    <property type="term" value="C:Golgi membrane"/>
    <property type="evidence" value="ECO:0007669"/>
    <property type="project" value="InterPro"/>
</dbReference>
<dbReference type="GO" id="GO:0006506">
    <property type="term" value="P:GPI anchor biosynthetic process"/>
    <property type="evidence" value="ECO:0007669"/>
    <property type="project" value="TreeGrafter"/>
</dbReference>